<name>A0A238FIL6_9BASI</name>
<protein>
    <submittedName>
        <fullName evidence="1">BQ2448_3790 protein</fullName>
    </submittedName>
</protein>
<dbReference type="EMBL" id="FMSP01000006">
    <property type="protein sequence ID" value="SCV71028.1"/>
    <property type="molecule type" value="Genomic_DNA"/>
</dbReference>
<dbReference type="Proteomes" id="UP000198372">
    <property type="component" value="Unassembled WGS sequence"/>
</dbReference>
<dbReference type="AlphaFoldDB" id="A0A238FIL6"/>
<gene>
    <name evidence="1" type="ORF">BQ2448_3790</name>
</gene>
<sequence length="104" mass="11681">MLRSFDLDMVRDDELEVDAESPEGEAVADPVAVKLEGLLRSLLVLLPLLRLRDLMTFVLSEIGRGRPFILKKRAHALQRMCVLSCDLRQRGVICAAQVKRISPP</sequence>
<accession>A0A238FIL6</accession>
<keyword evidence="2" id="KW-1185">Reference proteome</keyword>
<evidence type="ECO:0000313" key="1">
    <source>
        <dbReference type="EMBL" id="SCV71028.1"/>
    </source>
</evidence>
<organism evidence="1 2">
    <name type="scientific">Microbotryum intermedium</name>
    <dbReference type="NCBI Taxonomy" id="269621"/>
    <lineage>
        <taxon>Eukaryota</taxon>
        <taxon>Fungi</taxon>
        <taxon>Dikarya</taxon>
        <taxon>Basidiomycota</taxon>
        <taxon>Pucciniomycotina</taxon>
        <taxon>Microbotryomycetes</taxon>
        <taxon>Microbotryales</taxon>
        <taxon>Microbotryaceae</taxon>
        <taxon>Microbotryum</taxon>
    </lineage>
</organism>
<reference evidence="2" key="1">
    <citation type="submission" date="2016-09" db="EMBL/GenBank/DDBJ databases">
        <authorList>
            <person name="Jeantristanb JTB J.-T."/>
            <person name="Ricardo R."/>
        </authorList>
    </citation>
    <scope>NUCLEOTIDE SEQUENCE [LARGE SCALE GENOMIC DNA]</scope>
</reference>
<evidence type="ECO:0000313" key="2">
    <source>
        <dbReference type="Proteomes" id="UP000198372"/>
    </source>
</evidence>
<dbReference type="OrthoDB" id="10464939at2759"/>
<proteinExistence type="predicted"/>